<sequence>MTHRKRRRIENEKEELDTGVLETTGILSIEGRRRYSECSLSAQSRRRAHLVREICVQAGVEEPPTDTTETKECAKLLQDTLSKSSGMTAVEHEIKADGRLDRITSNILALHEGVNAEQRTRILALVANEFTGVELKQLGFSFGTHQLKEARQLAEQKEFVQRPKQRFVPESKRPKSEEFTSRLQSFLDKRSVPADNTDVDCRRIVCDNTVRGLHREFMAENANNKVSFSTFRALAMEKYRLPHRSTAAAVATAESSSCNELTDKHREDDEIDNIFQSYRPLQPRPAETTATSDNLRLTTEVATTNAFAGFPLLETESTGLLLNTQSTGDPQMVSLDIPGFAGDTQLPLPLLLPSLGQTSQGIFQTGFSGLDIPATAGAAAALFGNIGGGTNGGHMQEMEGTGYIPAIHSLFSMAPALSINPRQTPHQQNITSEAADSNTLPATESSADSLPSTFFYF</sequence>
<protein>
    <submittedName>
        <fullName evidence="2">Uncharacterized protein</fullName>
    </submittedName>
</protein>
<gene>
    <name evidence="2" type="ORF">COEREDRAFT_10182</name>
</gene>
<evidence type="ECO:0000256" key="1">
    <source>
        <dbReference type="SAM" id="MobiDB-lite"/>
    </source>
</evidence>
<dbReference type="AlphaFoldDB" id="A0A2G5B6C4"/>
<proteinExistence type="predicted"/>
<evidence type="ECO:0000313" key="3">
    <source>
        <dbReference type="Proteomes" id="UP000242474"/>
    </source>
</evidence>
<organism evidence="2 3">
    <name type="scientific">Coemansia reversa (strain ATCC 12441 / NRRL 1564)</name>
    <dbReference type="NCBI Taxonomy" id="763665"/>
    <lineage>
        <taxon>Eukaryota</taxon>
        <taxon>Fungi</taxon>
        <taxon>Fungi incertae sedis</taxon>
        <taxon>Zoopagomycota</taxon>
        <taxon>Kickxellomycotina</taxon>
        <taxon>Kickxellomycetes</taxon>
        <taxon>Kickxellales</taxon>
        <taxon>Kickxellaceae</taxon>
        <taxon>Coemansia</taxon>
    </lineage>
</organism>
<evidence type="ECO:0000313" key="2">
    <source>
        <dbReference type="EMBL" id="PIA14576.1"/>
    </source>
</evidence>
<accession>A0A2G5B6C4</accession>
<dbReference type="OrthoDB" id="5575058at2759"/>
<reference evidence="2 3" key="1">
    <citation type="journal article" date="2015" name="Genome Biol. Evol.">
        <title>Phylogenomic analyses indicate that early fungi evolved digesting cell walls of algal ancestors of land plants.</title>
        <authorList>
            <person name="Chang Y."/>
            <person name="Wang S."/>
            <person name="Sekimoto S."/>
            <person name="Aerts A.L."/>
            <person name="Choi C."/>
            <person name="Clum A."/>
            <person name="LaButti K.M."/>
            <person name="Lindquist E.A."/>
            <person name="Yee Ngan C."/>
            <person name="Ohm R.A."/>
            <person name="Salamov A.A."/>
            <person name="Grigoriev I.V."/>
            <person name="Spatafora J.W."/>
            <person name="Berbee M.L."/>
        </authorList>
    </citation>
    <scope>NUCLEOTIDE SEQUENCE [LARGE SCALE GENOMIC DNA]</scope>
    <source>
        <strain evidence="2 3">NRRL 1564</strain>
    </source>
</reference>
<keyword evidence="3" id="KW-1185">Reference proteome</keyword>
<dbReference type="EMBL" id="KZ303515">
    <property type="protein sequence ID" value="PIA14576.1"/>
    <property type="molecule type" value="Genomic_DNA"/>
</dbReference>
<dbReference type="Proteomes" id="UP000242474">
    <property type="component" value="Unassembled WGS sequence"/>
</dbReference>
<feature type="region of interest" description="Disordered" evidence="1">
    <location>
        <begin position="422"/>
        <end position="457"/>
    </location>
</feature>
<name>A0A2G5B6C4_COERN</name>